<evidence type="ECO:0000256" key="1">
    <source>
        <dbReference type="SAM" id="MobiDB-lite"/>
    </source>
</evidence>
<sequence length="54" mass="6292">MEFRRQRRDVPTVAPGIDDDEELNEPATKEEIERGDYTRVVTLAWDETEPAESQ</sequence>
<evidence type="ECO:0000313" key="2">
    <source>
        <dbReference type="EMBL" id="BBW96069.1"/>
    </source>
</evidence>
<feature type="region of interest" description="Disordered" evidence="1">
    <location>
        <begin position="1"/>
        <end position="32"/>
    </location>
</feature>
<feature type="compositionally biased region" description="Basic and acidic residues" evidence="1">
    <location>
        <begin position="1"/>
        <end position="10"/>
    </location>
</feature>
<protein>
    <submittedName>
        <fullName evidence="2">Uncharacterized protein</fullName>
    </submittedName>
</protein>
<gene>
    <name evidence="2" type="ORF">GsuE55_09020</name>
</gene>
<accession>A0A679FM99</accession>
<keyword evidence="3" id="KW-1185">Reference proteome</keyword>
<name>A0A679FM99_9BACL</name>
<dbReference type="RefSeq" id="WP_165570927.1">
    <property type="nucleotide sequence ID" value="NZ_AP022557.1"/>
</dbReference>
<proteinExistence type="predicted"/>
<dbReference type="AlphaFoldDB" id="A0A679FM99"/>
<reference evidence="3" key="1">
    <citation type="journal article" date="2020" name="Microbiol. Resour. Announc.">
        <title>Complete Genome Sequence of Geobacillus sp. Strain E55-1, Isolated from Mine Geyser in Japan.</title>
        <authorList>
            <person name="Miyazaki K."/>
            <person name="Hase E."/>
            <person name="Tokito N."/>
        </authorList>
    </citation>
    <scope>NUCLEOTIDE SEQUENCE [LARGE SCALE GENOMIC DNA]</scope>
    <source>
        <strain evidence="3">E55-1</strain>
    </source>
</reference>
<evidence type="ECO:0000313" key="3">
    <source>
        <dbReference type="Proteomes" id="UP000501421"/>
    </source>
</evidence>
<dbReference type="EMBL" id="AP022557">
    <property type="protein sequence ID" value="BBW96069.1"/>
    <property type="molecule type" value="Genomic_DNA"/>
</dbReference>
<organism evidence="2 3">
    <name type="scientific">Geobacillus subterraneus</name>
    <dbReference type="NCBI Taxonomy" id="129338"/>
    <lineage>
        <taxon>Bacteria</taxon>
        <taxon>Bacillati</taxon>
        <taxon>Bacillota</taxon>
        <taxon>Bacilli</taxon>
        <taxon>Bacillales</taxon>
        <taxon>Anoxybacillaceae</taxon>
        <taxon>Geobacillus</taxon>
    </lineage>
</organism>
<dbReference type="Proteomes" id="UP000501421">
    <property type="component" value="Chromosome"/>
</dbReference>